<evidence type="ECO:0000259" key="6">
    <source>
        <dbReference type="Pfam" id="PF01180"/>
    </source>
</evidence>
<organism evidence="7">
    <name type="scientific">bioreactor metagenome</name>
    <dbReference type="NCBI Taxonomy" id="1076179"/>
    <lineage>
        <taxon>unclassified sequences</taxon>
        <taxon>metagenomes</taxon>
        <taxon>ecological metagenomes</taxon>
    </lineage>
</organism>
<dbReference type="GO" id="GO:0005886">
    <property type="term" value="C:plasma membrane"/>
    <property type="evidence" value="ECO:0007669"/>
    <property type="project" value="TreeGrafter"/>
</dbReference>
<evidence type="ECO:0000256" key="1">
    <source>
        <dbReference type="ARBA" id="ARBA00001917"/>
    </source>
</evidence>
<dbReference type="AlphaFoldDB" id="A0A644Z0Y4"/>
<keyword evidence="5 7" id="KW-0560">Oxidoreductase</keyword>
<accession>A0A644Z0Y4</accession>
<dbReference type="Gene3D" id="3.20.20.70">
    <property type="entry name" value="Aldolase class I"/>
    <property type="match status" value="1"/>
</dbReference>
<dbReference type="PROSITE" id="PS00912">
    <property type="entry name" value="DHODEHASE_2"/>
    <property type="match status" value="1"/>
</dbReference>
<evidence type="ECO:0000313" key="7">
    <source>
        <dbReference type="EMBL" id="MPM33958.1"/>
    </source>
</evidence>
<dbReference type="InterPro" id="IPR005720">
    <property type="entry name" value="Dihydroorotate_DH_cat"/>
</dbReference>
<comment type="cofactor">
    <cofactor evidence="1">
        <name>FMN</name>
        <dbReference type="ChEBI" id="CHEBI:58210"/>
    </cofactor>
</comment>
<dbReference type="InterPro" id="IPR050074">
    <property type="entry name" value="DHO_dehydrogenase"/>
</dbReference>
<keyword evidence="4" id="KW-0288">FMN</keyword>
<keyword evidence="3" id="KW-0285">Flavoprotein</keyword>
<dbReference type="PANTHER" id="PTHR48109">
    <property type="entry name" value="DIHYDROOROTATE DEHYDROGENASE (QUINONE), MITOCHONDRIAL-RELATED"/>
    <property type="match status" value="1"/>
</dbReference>
<evidence type="ECO:0000256" key="2">
    <source>
        <dbReference type="ARBA" id="ARBA00004725"/>
    </source>
</evidence>
<feature type="domain" description="Dihydroorotate dehydrogenase catalytic" evidence="6">
    <location>
        <begin position="3"/>
        <end position="87"/>
    </location>
</feature>
<comment type="pathway">
    <text evidence="2">Pyrimidine metabolism; UMP biosynthesis via de novo pathway.</text>
</comment>
<dbReference type="EC" id="1.3.5.2" evidence="7"/>
<dbReference type="GO" id="GO:0106430">
    <property type="term" value="F:dihydroorotate dehydrogenase (quinone) activity"/>
    <property type="evidence" value="ECO:0007669"/>
    <property type="project" value="UniProtKB-EC"/>
</dbReference>
<sequence>MSSKEKIESIGDGGLSGAPLYKRRLEIVSYIYKKTNGQLPIIAVGGIMTPSQAAAMLDAGASLIQIYTGFIYNGMGFPKKILKYLSKRPA</sequence>
<evidence type="ECO:0000256" key="4">
    <source>
        <dbReference type="ARBA" id="ARBA00022643"/>
    </source>
</evidence>
<evidence type="ECO:0000256" key="5">
    <source>
        <dbReference type="ARBA" id="ARBA00023002"/>
    </source>
</evidence>
<dbReference type="EMBL" id="VSSQ01006819">
    <property type="protein sequence ID" value="MPM33958.1"/>
    <property type="molecule type" value="Genomic_DNA"/>
</dbReference>
<dbReference type="PANTHER" id="PTHR48109:SF4">
    <property type="entry name" value="DIHYDROOROTATE DEHYDROGENASE (QUINONE), MITOCHONDRIAL"/>
    <property type="match status" value="1"/>
</dbReference>
<reference evidence="7" key="1">
    <citation type="submission" date="2019-08" db="EMBL/GenBank/DDBJ databases">
        <authorList>
            <person name="Kucharzyk K."/>
            <person name="Murdoch R.W."/>
            <person name="Higgins S."/>
            <person name="Loffler F."/>
        </authorList>
    </citation>
    <scope>NUCLEOTIDE SEQUENCE</scope>
</reference>
<dbReference type="InterPro" id="IPR001295">
    <property type="entry name" value="Dihydroorotate_DH_CS"/>
</dbReference>
<dbReference type="GO" id="GO:0006207">
    <property type="term" value="P:'de novo' pyrimidine nucleobase biosynthetic process"/>
    <property type="evidence" value="ECO:0007669"/>
    <property type="project" value="InterPro"/>
</dbReference>
<evidence type="ECO:0000256" key="3">
    <source>
        <dbReference type="ARBA" id="ARBA00022630"/>
    </source>
</evidence>
<dbReference type="Pfam" id="PF01180">
    <property type="entry name" value="DHO_dh"/>
    <property type="match status" value="1"/>
</dbReference>
<dbReference type="SUPFAM" id="SSF51395">
    <property type="entry name" value="FMN-linked oxidoreductases"/>
    <property type="match status" value="1"/>
</dbReference>
<gene>
    <name evidence="7" type="primary">pyrD_31</name>
    <name evidence="7" type="ORF">SDC9_80539</name>
</gene>
<dbReference type="GO" id="GO:0044205">
    <property type="term" value="P:'de novo' UMP biosynthetic process"/>
    <property type="evidence" value="ECO:0007669"/>
    <property type="project" value="UniProtKB-UniPathway"/>
</dbReference>
<dbReference type="InterPro" id="IPR013785">
    <property type="entry name" value="Aldolase_TIM"/>
</dbReference>
<protein>
    <submittedName>
        <fullName evidence="7">Dihydroorotate dehydrogenase (Quinone)</fullName>
        <ecNumber evidence="7">1.3.5.2</ecNumber>
    </submittedName>
</protein>
<proteinExistence type="predicted"/>
<comment type="caution">
    <text evidence="7">The sequence shown here is derived from an EMBL/GenBank/DDBJ whole genome shotgun (WGS) entry which is preliminary data.</text>
</comment>
<name>A0A644Z0Y4_9ZZZZ</name>
<dbReference type="UniPathway" id="UPA00070"/>
<dbReference type="GO" id="GO:0005737">
    <property type="term" value="C:cytoplasm"/>
    <property type="evidence" value="ECO:0007669"/>
    <property type="project" value="InterPro"/>
</dbReference>